<evidence type="ECO:0000259" key="10">
    <source>
        <dbReference type="Pfam" id="PF18052"/>
    </source>
</evidence>
<dbReference type="Gene3D" id="1.10.10.10">
    <property type="entry name" value="Winged helix-like DNA-binding domain superfamily/Winged helix DNA-binding domain"/>
    <property type="match status" value="1"/>
</dbReference>
<evidence type="ECO:0000313" key="14">
    <source>
        <dbReference type="Proteomes" id="UP001497457"/>
    </source>
</evidence>
<dbReference type="InterPro" id="IPR027417">
    <property type="entry name" value="P-loop_NTPase"/>
</dbReference>
<dbReference type="PANTHER" id="PTHR23155">
    <property type="entry name" value="DISEASE RESISTANCE PROTEIN RP"/>
    <property type="match status" value="1"/>
</dbReference>
<dbReference type="Pfam" id="PF18052">
    <property type="entry name" value="Rx_N"/>
    <property type="match status" value="1"/>
</dbReference>
<comment type="similarity">
    <text evidence="1">Belongs to the disease resistance NB-LRR family.</text>
</comment>
<keyword evidence="4" id="KW-0547">Nucleotide-binding</keyword>
<feature type="region of interest" description="Disordered" evidence="6">
    <location>
        <begin position="141"/>
        <end position="161"/>
    </location>
</feature>
<dbReference type="InterPro" id="IPR044974">
    <property type="entry name" value="Disease_R_plants"/>
</dbReference>
<dbReference type="Gene3D" id="3.80.10.10">
    <property type="entry name" value="Ribonuclease Inhibitor"/>
    <property type="match status" value="1"/>
</dbReference>
<keyword evidence="5" id="KW-0611">Plant defense</keyword>
<dbReference type="InterPro" id="IPR058922">
    <property type="entry name" value="WHD_DRP"/>
</dbReference>
<dbReference type="Gene3D" id="1.20.5.4130">
    <property type="match status" value="1"/>
</dbReference>
<dbReference type="Proteomes" id="UP001497457">
    <property type="component" value="Chromosome 2b"/>
</dbReference>
<keyword evidence="3" id="KW-0677">Repeat</keyword>
<evidence type="ECO:0000259" key="12">
    <source>
        <dbReference type="Pfam" id="PF25019"/>
    </source>
</evidence>
<organism evidence="13 14">
    <name type="scientific">Urochloa decumbens</name>
    <dbReference type="NCBI Taxonomy" id="240449"/>
    <lineage>
        <taxon>Eukaryota</taxon>
        <taxon>Viridiplantae</taxon>
        <taxon>Streptophyta</taxon>
        <taxon>Embryophyta</taxon>
        <taxon>Tracheophyta</taxon>
        <taxon>Spermatophyta</taxon>
        <taxon>Magnoliopsida</taxon>
        <taxon>Liliopsida</taxon>
        <taxon>Poales</taxon>
        <taxon>Poaceae</taxon>
        <taxon>PACMAD clade</taxon>
        <taxon>Panicoideae</taxon>
        <taxon>Panicodae</taxon>
        <taxon>Paniceae</taxon>
        <taxon>Melinidinae</taxon>
        <taxon>Urochloa</taxon>
    </lineage>
</organism>
<gene>
    <name evidence="13" type="ORF">URODEC1_LOCUS49571</name>
</gene>
<feature type="domain" description="R13L1/DRL21-like LRR repeat region" evidence="12">
    <location>
        <begin position="598"/>
        <end position="725"/>
    </location>
</feature>
<keyword evidence="7" id="KW-1133">Transmembrane helix</keyword>
<dbReference type="Gene3D" id="3.40.50.300">
    <property type="entry name" value="P-loop containing nucleotide triphosphate hydrolases"/>
    <property type="match status" value="1"/>
</dbReference>
<dbReference type="Pfam" id="PF25019">
    <property type="entry name" value="LRR_R13L1-DRL21"/>
    <property type="match status" value="1"/>
</dbReference>
<dbReference type="InterPro" id="IPR036388">
    <property type="entry name" value="WH-like_DNA-bd_sf"/>
</dbReference>
<evidence type="ECO:0000259" key="9">
    <source>
        <dbReference type="Pfam" id="PF00931"/>
    </source>
</evidence>
<dbReference type="InterPro" id="IPR002182">
    <property type="entry name" value="NB-ARC"/>
</dbReference>
<dbReference type="GO" id="GO:0006952">
    <property type="term" value="P:defense response"/>
    <property type="evidence" value="ECO:0007669"/>
    <property type="project" value="UniProtKB-KW"/>
</dbReference>
<dbReference type="Pfam" id="PF00931">
    <property type="entry name" value="NB-ARC"/>
    <property type="match status" value="1"/>
</dbReference>
<dbReference type="Pfam" id="PF23559">
    <property type="entry name" value="WHD_DRP"/>
    <property type="match status" value="1"/>
</dbReference>
<dbReference type="GO" id="GO:0000166">
    <property type="term" value="F:nucleotide binding"/>
    <property type="evidence" value="ECO:0007669"/>
    <property type="project" value="UniProtKB-KW"/>
</dbReference>
<evidence type="ECO:0000256" key="8">
    <source>
        <dbReference type="SAM" id="SignalP"/>
    </source>
</evidence>
<evidence type="ECO:0000256" key="5">
    <source>
        <dbReference type="ARBA" id="ARBA00022821"/>
    </source>
</evidence>
<evidence type="ECO:0000313" key="13">
    <source>
        <dbReference type="EMBL" id="CAL4969338.1"/>
    </source>
</evidence>
<feature type="domain" description="NB-ARC" evidence="9">
    <location>
        <begin position="175"/>
        <end position="284"/>
    </location>
</feature>
<feature type="chain" id="PRO_5044865895" evidence="8">
    <location>
        <begin position="18"/>
        <end position="870"/>
    </location>
</feature>
<reference evidence="13 14" key="2">
    <citation type="submission" date="2024-10" db="EMBL/GenBank/DDBJ databases">
        <authorList>
            <person name="Ryan C."/>
        </authorList>
    </citation>
    <scope>NUCLEOTIDE SEQUENCE [LARGE SCALE GENOMIC DNA]</scope>
</reference>
<feature type="transmembrane region" description="Helical" evidence="7">
    <location>
        <begin position="843"/>
        <end position="866"/>
    </location>
</feature>
<proteinExistence type="inferred from homology"/>
<protein>
    <submittedName>
        <fullName evidence="13">Uncharacterized protein</fullName>
    </submittedName>
</protein>
<keyword evidence="7" id="KW-0472">Membrane</keyword>
<keyword evidence="2" id="KW-0433">Leucine-rich repeat</keyword>
<evidence type="ECO:0000256" key="3">
    <source>
        <dbReference type="ARBA" id="ARBA00022737"/>
    </source>
</evidence>
<name>A0ABC8ZXM5_9POAL</name>
<keyword evidence="14" id="KW-1185">Reference proteome</keyword>
<feature type="domain" description="Disease resistance protein winged helix" evidence="11">
    <location>
        <begin position="367"/>
        <end position="438"/>
    </location>
</feature>
<evidence type="ECO:0000256" key="6">
    <source>
        <dbReference type="SAM" id="MobiDB-lite"/>
    </source>
</evidence>
<evidence type="ECO:0000256" key="1">
    <source>
        <dbReference type="ARBA" id="ARBA00008894"/>
    </source>
</evidence>
<evidence type="ECO:0000259" key="11">
    <source>
        <dbReference type="Pfam" id="PF23559"/>
    </source>
</evidence>
<evidence type="ECO:0000256" key="4">
    <source>
        <dbReference type="ARBA" id="ARBA00022741"/>
    </source>
</evidence>
<feature type="domain" description="Disease resistance N-terminal" evidence="10">
    <location>
        <begin position="14"/>
        <end position="101"/>
    </location>
</feature>
<dbReference type="EMBL" id="OZ075112">
    <property type="protein sequence ID" value="CAL4969338.1"/>
    <property type="molecule type" value="Genomic_DNA"/>
</dbReference>
<feature type="signal peptide" evidence="8">
    <location>
        <begin position="1"/>
        <end position="17"/>
    </location>
</feature>
<keyword evidence="8" id="KW-0732">Signal</keyword>
<dbReference type="GO" id="GO:0051707">
    <property type="term" value="P:response to other organism"/>
    <property type="evidence" value="ECO:0007669"/>
    <property type="project" value="UniProtKB-ARBA"/>
</dbReference>
<sequence>MAEVIVVVGWFLSPVIGKLIDSARRYAAGRYNLFRGLPRRLQRLAEDLEAIRDVVDGAREEGFVTSAPVVGDLWQLKDAIHDVEETLDTFYVYLQENQRHNAARRAFEMGRQVIGNNSYLNKLMRLVRRLDELRDTLPGILHGPQRGARGHPARRATGPMPRKENFFGYDAEYQELLSRVKDNGDARVVAIIGHGGTGKTELARRLFHDQQNFPRNHFDLRIWVCVYGKFSETDLLSEIWKSAFGSDPAAGEMNVASLQVGLTEKVERYNRRYLLVLDDVCTDERAASDLSRRTAWNANVIQGNAGKLHGSPLAAEEAGVMLERNHNSGTWDVILNRDLYQGVFKAHLSSYHDLPPHLQRCFAFCGMFPKGWSFEPEKLIMMWIALGLVESREEAEEDVARGYFDALVQRSLFQEASLANDNSEATYYKIHEHIHSMIRRVLPAYYLSIDGNSAPTPTASSLLTVRHLSVTTSRLHQLMDYFPGDSKRRLRTFLVFNDDGPLVGDIVDRVLRKFKGVRVLDISDTRVDELPADISRHNHVRYLGLPNTIQNLGACFPMFLLLQTLYLKAIARMGSIGRLDKLKGSVEFDANNDQGNDMSELGRLNSLRRLLSIKGLQAVDSTQEASRAQLHRKQHLKILKLEWEQRNQNPEEGRADLDVLQGLQPHSNLEKLHITGYLGMASPNWLRDPGVMWNLRSLYLRSCRRLQAIPPVGRLPHLELLYISDLCSVERIDHAFCSSGRFESLKKMVVDNMAELVSWDAEPNGDGIYAPVLFPQLREVVISNCPRLSFVLGLLCCRNSLTHLSFERCPAVNATFRRSLFPSLGRTEDIQACPGLRFEEPPATWFVIFIFVFACIKNLFATARFVPHVQ</sequence>
<dbReference type="SUPFAM" id="SSF52058">
    <property type="entry name" value="L domain-like"/>
    <property type="match status" value="1"/>
</dbReference>
<dbReference type="PRINTS" id="PR00364">
    <property type="entry name" value="DISEASERSIST"/>
</dbReference>
<keyword evidence="7" id="KW-0812">Transmembrane</keyword>
<dbReference type="SUPFAM" id="SSF52540">
    <property type="entry name" value="P-loop containing nucleoside triphosphate hydrolases"/>
    <property type="match status" value="1"/>
</dbReference>
<accession>A0ABC8ZXM5</accession>
<reference evidence="14" key="1">
    <citation type="submission" date="2024-06" db="EMBL/GenBank/DDBJ databases">
        <authorList>
            <person name="Ryan C."/>
        </authorList>
    </citation>
    <scope>NUCLEOTIDE SEQUENCE [LARGE SCALE GENOMIC DNA]</scope>
</reference>
<evidence type="ECO:0000256" key="2">
    <source>
        <dbReference type="ARBA" id="ARBA00022614"/>
    </source>
</evidence>
<dbReference type="InterPro" id="IPR032675">
    <property type="entry name" value="LRR_dom_sf"/>
</dbReference>
<dbReference type="InterPro" id="IPR041118">
    <property type="entry name" value="Rx_N"/>
</dbReference>
<dbReference type="PANTHER" id="PTHR23155:SF1221">
    <property type="entry name" value="OS11G0481150 PROTEIN"/>
    <property type="match status" value="1"/>
</dbReference>
<dbReference type="InterPro" id="IPR056789">
    <property type="entry name" value="LRR_R13L1-DRL21"/>
</dbReference>
<dbReference type="AlphaFoldDB" id="A0ABC8ZXM5"/>
<evidence type="ECO:0000256" key="7">
    <source>
        <dbReference type="SAM" id="Phobius"/>
    </source>
</evidence>